<organism evidence="3 4">
    <name type="scientific">Astyanax mexicanus</name>
    <name type="common">Blind cave fish</name>
    <name type="synonym">Astyanax fasciatus mexicanus</name>
    <dbReference type="NCBI Taxonomy" id="7994"/>
    <lineage>
        <taxon>Eukaryota</taxon>
        <taxon>Metazoa</taxon>
        <taxon>Chordata</taxon>
        <taxon>Craniata</taxon>
        <taxon>Vertebrata</taxon>
        <taxon>Euteleostomi</taxon>
        <taxon>Actinopterygii</taxon>
        <taxon>Neopterygii</taxon>
        <taxon>Teleostei</taxon>
        <taxon>Ostariophysi</taxon>
        <taxon>Characiformes</taxon>
        <taxon>Characoidei</taxon>
        <taxon>Acestrorhamphidae</taxon>
        <taxon>Acestrorhamphinae</taxon>
        <taxon>Astyanax</taxon>
    </lineage>
</organism>
<dbReference type="Ensembl" id="ENSAMXT00000036959.1">
    <property type="protein sequence ID" value="ENSAMXP00000038881.1"/>
    <property type="gene ID" value="ENSAMXG00000038638.1"/>
</dbReference>
<evidence type="ECO:0000313" key="3">
    <source>
        <dbReference type="Ensembl" id="ENSAMXP00000038881.1"/>
    </source>
</evidence>
<feature type="transmembrane region" description="Helical" evidence="2">
    <location>
        <begin position="25"/>
        <end position="50"/>
    </location>
</feature>
<dbReference type="Proteomes" id="UP000018467">
    <property type="component" value="Unassembled WGS sequence"/>
</dbReference>
<keyword evidence="2" id="KW-0472">Membrane</keyword>
<sequence>LYSRGFQFDKIKETHNLHFLELFIILYHIILYYTVSELDCALLYFLLCILEGRIKDLNERRPKLATLNSVAAVKKWIPSIKREIEYYLQQSQLSHYPERKITEFQQQIEHLEKEYKRYLNKLRSLDPTCKHKPWTPRAYTKRRQDTDSSQCLAKRLCDPDLGKETCSEEGATTSALFDPDLPKQSTASTSPTSDCPEQDLPLSFDRTKLAVAVSGSWRAPLEQLQDITKLACVLHRGLPNLHSSIAPAGELQESQETKETTCSEIPQNKTEHVLGLGCYSSSSDEDNH</sequence>
<accession>A0A3B1JAH7</accession>
<protein>
    <submittedName>
        <fullName evidence="3">Si:dkey-86e18.1</fullName>
    </submittedName>
</protein>
<name>A0A3B1JAH7_ASTMX</name>
<dbReference type="AlphaFoldDB" id="A0A3B1JAH7"/>
<dbReference type="Bgee" id="ENSAMXG00000038638">
    <property type="expression patterns" value="Expressed in testis and 13 other cell types or tissues"/>
</dbReference>
<reference evidence="4" key="1">
    <citation type="submission" date="2013-03" db="EMBL/GenBank/DDBJ databases">
        <authorList>
            <person name="Jeffery W."/>
            <person name="Warren W."/>
            <person name="Wilson R.K."/>
        </authorList>
    </citation>
    <scope>NUCLEOTIDE SEQUENCE</scope>
    <source>
        <strain evidence="4">female</strain>
    </source>
</reference>
<keyword evidence="2" id="KW-1133">Transmembrane helix</keyword>
<feature type="region of interest" description="Disordered" evidence="1">
    <location>
        <begin position="171"/>
        <end position="200"/>
    </location>
</feature>
<evidence type="ECO:0000313" key="4">
    <source>
        <dbReference type="Proteomes" id="UP000018467"/>
    </source>
</evidence>
<reference evidence="3" key="3">
    <citation type="submission" date="2025-08" db="UniProtKB">
        <authorList>
            <consortium name="Ensembl"/>
        </authorList>
    </citation>
    <scope>IDENTIFICATION</scope>
</reference>
<proteinExistence type="predicted"/>
<dbReference type="GeneTree" id="ENSGT00410000029447"/>
<reference evidence="3" key="4">
    <citation type="submission" date="2025-09" db="UniProtKB">
        <authorList>
            <consortium name="Ensembl"/>
        </authorList>
    </citation>
    <scope>IDENTIFICATION</scope>
</reference>
<dbReference type="InParanoid" id="A0A3B1JAH7"/>
<keyword evidence="2" id="KW-0812">Transmembrane</keyword>
<reference evidence="4" key="2">
    <citation type="journal article" date="2014" name="Nat. Commun.">
        <title>The cavefish genome reveals candidate genes for eye loss.</title>
        <authorList>
            <person name="McGaugh S.E."/>
            <person name="Gross J.B."/>
            <person name="Aken B."/>
            <person name="Blin M."/>
            <person name="Borowsky R."/>
            <person name="Chalopin D."/>
            <person name="Hinaux H."/>
            <person name="Jeffery W.R."/>
            <person name="Keene A."/>
            <person name="Ma L."/>
            <person name="Minx P."/>
            <person name="Murphy D."/>
            <person name="O'Quin K.E."/>
            <person name="Retaux S."/>
            <person name="Rohner N."/>
            <person name="Searle S.M."/>
            <person name="Stahl B.A."/>
            <person name="Tabin C."/>
            <person name="Volff J.N."/>
            <person name="Yoshizawa M."/>
            <person name="Warren W.C."/>
        </authorList>
    </citation>
    <scope>NUCLEOTIDE SEQUENCE [LARGE SCALE GENOMIC DNA]</scope>
    <source>
        <strain evidence="4">female</strain>
    </source>
</reference>
<evidence type="ECO:0000256" key="2">
    <source>
        <dbReference type="SAM" id="Phobius"/>
    </source>
</evidence>
<feature type="compositionally biased region" description="Polar residues" evidence="1">
    <location>
        <begin position="183"/>
        <end position="195"/>
    </location>
</feature>
<feature type="region of interest" description="Disordered" evidence="1">
    <location>
        <begin position="249"/>
        <end position="268"/>
    </location>
</feature>
<evidence type="ECO:0000256" key="1">
    <source>
        <dbReference type="SAM" id="MobiDB-lite"/>
    </source>
</evidence>
<keyword evidence="4" id="KW-1185">Reference proteome</keyword>